<dbReference type="Proteomes" id="UP000187209">
    <property type="component" value="Unassembled WGS sequence"/>
</dbReference>
<dbReference type="AlphaFoldDB" id="A0A1R2BF55"/>
<dbReference type="Gene3D" id="1.25.40.20">
    <property type="entry name" value="Ankyrin repeat-containing domain"/>
    <property type="match status" value="1"/>
</dbReference>
<evidence type="ECO:0000256" key="3">
    <source>
        <dbReference type="PROSITE-ProRule" id="PRU00023"/>
    </source>
</evidence>
<dbReference type="SUPFAM" id="SSF48403">
    <property type="entry name" value="Ankyrin repeat"/>
    <property type="match status" value="1"/>
</dbReference>
<evidence type="ECO:0000313" key="4">
    <source>
        <dbReference type="EMBL" id="OMJ75407.1"/>
    </source>
</evidence>
<protein>
    <submittedName>
        <fullName evidence="4">Uncharacterized protein</fullName>
    </submittedName>
</protein>
<keyword evidence="1" id="KW-0677">Repeat</keyword>
<keyword evidence="5" id="KW-1185">Reference proteome</keyword>
<dbReference type="Pfam" id="PF12796">
    <property type="entry name" value="Ank_2"/>
    <property type="match status" value="1"/>
</dbReference>
<dbReference type="OrthoDB" id="426293at2759"/>
<proteinExistence type="predicted"/>
<dbReference type="SMART" id="SM00248">
    <property type="entry name" value="ANK"/>
    <property type="match status" value="4"/>
</dbReference>
<evidence type="ECO:0000256" key="1">
    <source>
        <dbReference type="ARBA" id="ARBA00022737"/>
    </source>
</evidence>
<gene>
    <name evidence="4" type="ORF">SteCoe_25447</name>
</gene>
<name>A0A1R2BF55_9CILI</name>
<sequence>MDEIIEKLRKKTPEFNLREVAEPISERVSREKLKRERPITPPELNYRSPVILNRFYSKSPEWILPSGVSANSLEEKAYKTLAVKYQGQQTDYNNLLVQADLIELNNVAEYSRSIEQYYVFAKVLPYEQRQEIYEAIVLFKSPMLLEKLLKNFPKDYSLDEKGYTVYHIVSEIGSLEMLRIIKDHGDDPNRGTNSGLTPSMIACAQGHTMCVAFLHQYGADILQKDTVFGYNSLHHAVYHNQYQTVKYLIQELKVPIGYKDFKGKDALDLAIEQGSSLIATFLSNFIKNTASWKYN</sequence>
<reference evidence="4 5" key="1">
    <citation type="submission" date="2016-11" db="EMBL/GenBank/DDBJ databases">
        <title>The macronuclear genome of Stentor coeruleus: a giant cell with tiny introns.</title>
        <authorList>
            <person name="Slabodnick M."/>
            <person name="Ruby J.G."/>
            <person name="Reiff S.B."/>
            <person name="Swart E.C."/>
            <person name="Gosai S."/>
            <person name="Prabakaran S."/>
            <person name="Witkowska E."/>
            <person name="Larue G.E."/>
            <person name="Fisher S."/>
            <person name="Freeman R.M."/>
            <person name="Gunawardena J."/>
            <person name="Chu W."/>
            <person name="Stover N.A."/>
            <person name="Gregory B.D."/>
            <person name="Nowacki M."/>
            <person name="Derisi J."/>
            <person name="Roy S.W."/>
            <person name="Marshall W.F."/>
            <person name="Sood P."/>
        </authorList>
    </citation>
    <scope>NUCLEOTIDE SEQUENCE [LARGE SCALE GENOMIC DNA]</scope>
    <source>
        <strain evidence="4">WM001</strain>
    </source>
</reference>
<accession>A0A1R2BF55</accession>
<dbReference type="PANTHER" id="PTHR24198">
    <property type="entry name" value="ANKYRIN REPEAT AND PROTEIN KINASE DOMAIN-CONTAINING PROTEIN"/>
    <property type="match status" value="1"/>
</dbReference>
<dbReference type="InterPro" id="IPR002110">
    <property type="entry name" value="Ankyrin_rpt"/>
</dbReference>
<dbReference type="Pfam" id="PF00023">
    <property type="entry name" value="Ank"/>
    <property type="match status" value="1"/>
</dbReference>
<evidence type="ECO:0000256" key="2">
    <source>
        <dbReference type="ARBA" id="ARBA00023043"/>
    </source>
</evidence>
<dbReference type="EMBL" id="MPUH01000692">
    <property type="protein sequence ID" value="OMJ75407.1"/>
    <property type="molecule type" value="Genomic_DNA"/>
</dbReference>
<evidence type="ECO:0000313" key="5">
    <source>
        <dbReference type="Proteomes" id="UP000187209"/>
    </source>
</evidence>
<dbReference type="InterPro" id="IPR036770">
    <property type="entry name" value="Ankyrin_rpt-contain_sf"/>
</dbReference>
<organism evidence="4 5">
    <name type="scientific">Stentor coeruleus</name>
    <dbReference type="NCBI Taxonomy" id="5963"/>
    <lineage>
        <taxon>Eukaryota</taxon>
        <taxon>Sar</taxon>
        <taxon>Alveolata</taxon>
        <taxon>Ciliophora</taxon>
        <taxon>Postciliodesmatophora</taxon>
        <taxon>Heterotrichea</taxon>
        <taxon>Heterotrichida</taxon>
        <taxon>Stentoridae</taxon>
        <taxon>Stentor</taxon>
    </lineage>
</organism>
<dbReference type="PROSITE" id="PS50088">
    <property type="entry name" value="ANK_REPEAT"/>
    <property type="match status" value="1"/>
</dbReference>
<feature type="repeat" description="ANK" evidence="3">
    <location>
        <begin position="194"/>
        <end position="226"/>
    </location>
</feature>
<keyword evidence="2 3" id="KW-0040">ANK repeat</keyword>
<comment type="caution">
    <text evidence="4">The sequence shown here is derived from an EMBL/GenBank/DDBJ whole genome shotgun (WGS) entry which is preliminary data.</text>
</comment>
<dbReference type="PANTHER" id="PTHR24198:SF165">
    <property type="entry name" value="ANKYRIN REPEAT-CONTAINING PROTEIN-RELATED"/>
    <property type="match status" value="1"/>
</dbReference>